<dbReference type="PANTHER" id="PTHR44943:SF8">
    <property type="entry name" value="TPR REPEAT-CONTAINING PROTEIN MJ0263"/>
    <property type="match status" value="1"/>
</dbReference>
<feature type="signal peptide" evidence="4">
    <location>
        <begin position="1"/>
        <end position="21"/>
    </location>
</feature>
<keyword evidence="4" id="KW-0732">Signal</keyword>
<reference evidence="7" key="1">
    <citation type="submission" date="2017-02" db="EMBL/GenBank/DDBJ databases">
        <authorList>
            <person name="Varghese N."/>
            <person name="Submissions S."/>
        </authorList>
    </citation>
    <scope>NUCLEOTIDE SEQUENCE [LARGE SCALE GENOMIC DNA]</scope>
    <source>
        <strain evidence="7">DSM 18108</strain>
    </source>
</reference>
<dbReference type="InterPro" id="IPR051685">
    <property type="entry name" value="Ycf3/AcsC/BcsC/TPR_MFPF"/>
</dbReference>
<evidence type="ECO:0000256" key="1">
    <source>
        <dbReference type="ARBA" id="ARBA00022737"/>
    </source>
</evidence>
<gene>
    <name evidence="6" type="ORF">SAMN05660461_0872</name>
</gene>
<dbReference type="InterPro" id="IPR030887">
    <property type="entry name" value="Beta-barrel_YaiO"/>
</dbReference>
<dbReference type="InterPro" id="IPR011990">
    <property type="entry name" value="TPR-like_helical_dom_sf"/>
</dbReference>
<evidence type="ECO:0000259" key="5">
    <source>
        <dbReference type="Pfam" id="PF19413"/>
    </source>
</evidence>
<evidence type="ECO:0000313" key="7">
    <source>
        <dbReference type="Proteomes" id="UP000190166"/>
    </source>
</evidence>
<feature type="domain" description="YaiO beta-barrel" evidence="5">
    <location>
        <begin position="720"/>
        <end position="891"/>
    </location>
</feature>
<dbReference type="InterPro" id="IPR019734">
    <property type="entry name" value="TPR_rpt"/>
</dbReference>
<keyword evidence="2 3" id="KW-0802">TPR repeat</keyword>
<name>A0A1T5N9R7_9BACT</name>
<feature type="repeat" description="TPR" evidence="3">
    <location>
        <begin position="420"/>
        <end position="453"/>
    </location>
</feature>
<dbReference type="Proteomes" id="UP000190166">
    <property type="component" value="Unassembled WGS sequence"/>
</dbReference>
<feature type="chain" id="PRO_5012685157" evidence="4">
    <location>
        <begin position="22"/>
        <end position="953"/>
    </location>
</feature>
<dbReference type="STRING" id="393003.SAMN05660461_0872"/>
<dbReference type="PROSITE" id="PS50005">
    <property type="entry name" value="TPR"/>
    <property type="match status" value="6"/>
</dbReference>
<dbReference type="SMART" id="SM00028">
    <property type="entry name" value="TPR"/>
    <property type="match status" value="12"/>
</dbReference>
<feature type="repeat" description="TPR" evidence="3">
    <location>
        <begin position="495"/>
        <end position="528"/>
    </location>
</feature>
<keyword evidence="1" id="KW-0677">Repeat</keyword>
<dbReference type="RefSeq" id="WP_143313486.1">
    <property type="nucleotide sequence ID" value="NZ_FUZZ01000001.1"/>
</dbReference>
<dbReference type="EMBL" id="FUZZ01000001">
    <property type="protein sequence ID" value="SKC97210.1"/>
    <property type="molecule type" value="Genomic_DNA"/>
</dbReference>
<organism evidence="6 7">
    <name type="scientific">Chitinophaga ginsengisegetis</name>
    <dbReference type="NCBI Taxonomy" id="393003"/>
    <lineage>
        <taxon>Bacteria</taxon>
        <taxon>Pseudomonadati</taxon>
        <taxon>Bacteroidota</taxon>
        <taxon>Chitinophagia</taxon>
        <taxon>Chitinophagales</taxon>
        <taxon>Chitinophagaceae</taxon>
        <taxon>Chitinophaga</taxon>
    </lineage>
</organism>
<evidence type="ECO:0000256" key="3">
    <source>
        <dbReference type="PROSITE-ProRule" id="PRU00339"/>
    </source>
</evidence>
<sequence length="953" mass="108215">MAVLKHLLTGILMCWAMQTQAQILKQKNNAEALYNQAVQETKLQHYDKAISLSHQALKAQPDFIDQQLLLARLYMLTKQYDLSRKYTKEVLAKNPRYRDAYYYAINVELTTGKYAEAECYVDEALAYFPGSREFMLKKLGILDLQHKVYRGNELAETILNKYPEDTTVRNAYIEHHLQSGKYYQQLGNSGMARQSYDRVLLVDPRNREAREANLGVALKGGNYQSALEQVNDELSAHPGSYDLLMRKLGILEDMHAYTEALSTLQEIQRRYPGDAKAHTLETSLRMEAATYYANMDPYTLYGSVLEKNPGNREALDKLIGYSMARGAYQEALAWINRGLKAHPNDSRLLTLKMDVLEGDRKYGSAAALAMILYQRAPNPALKERLVQLQTATGREYLAQQQYDLALASFESARQVSPGDSTVLQLLANTYISQKNTSAALKVLDQALTYYPANESFLLKKSGVLADAGRYEEAAAIAGELAARYPSDERFSNNFADMRLTAGRNLMRAEEYDLAKQQFEQVLAVVPSNQEALEYMINMQSATGKPDSALYFADKALTYYPGNRDFLLKKASVLQDMHAYNESAAITGDLMNRYPYTIKYKNAYLTSLMSAGTDYQRNQQPDSALAMFNQVLALRPKDSMALLYSINILNGRQRYDSALAYSAQGIKYYPDNETFLMKRAITLENKKDFAAAALVADSVVKLQPTAVNTDYRDYLQSKTLKNQFGLYYLNSSYDYMSDKYNIATIEYRHYIKRGSYAVQLNYAGRKTGNGLQGLAEMYYTHTPKLYSYGMLAYSNKTVFPQLRAAYSIFKTFKKDIEVELGGRYLNLDSTNSFSGVVSVAKPFGDFWVNLRGYAISESSDFYTSFNLTTRYFMNRRQDYLQVVAGLGTSPDDRSRLINFPNLSGLLTHSIGAGYQKVIRYRTTLGLFGTWINQKISDTGYQNQYDIYVTLQRKF</sequence>
<dbReference type="PANTHER" id="PTHR44943">
    <property type="entry name" value="CELLULOSE SYNTHASE OPERON PROTEIN C"/>
    <property type="match status" value="1"/>
</dbReference>
<proteinExistence type="predicted"/>
<protein>
    <submittedName>
        <fullName evidence="6">Outer membrane protein, YaiO family</fullName>
    </submittedName>
</protein>
<evidence type="ECO:0000313" key="6">
    <source>
        <dbReference type="EMBL" id="SKC97210.1"/>
    </source>
</evidence>
<evidence type="ECO:0000256" key="4">
    <source>
        <dbReference type="SAM" id="SignalP"/>
    </source>
</evidence>
<feature type="repeat" description="TPR" evidence="3">
    <location>
        <begin position="386"/>
        <end position="419"/>
    </location>
</feature>
<keyword evidence="7" id="KW-1185">Reference proteome</keyword>
<dbReference type="SUPFAM" id="SSF48452">
    <property type="entry name" value="TPR-like"/>
    <property type="match status" value="4"/>
</dbReference>
<feature type="repeat" description="TPR" evidence="3">
    <location>
        <begin position="604"/>
        <end position="637"/>
    </location>
</feature>
<evidence type="ECO:0000256" key="2">
    <source>
        <dbReference type="ARBA" id="ARBA00022803"/>
    </source>
</evidence>
<feature type="repeat" description="TPR" evidence="3">
    <location>
        <begin position="30"/>
        <end position="63"/>
    </location>
</feature>
<dbReference type="Pfam" id="PF14559">
    <property type="entry name" value="TPR_19"/>
    <property type="match status" value="2"/>
</dbReference>
<dbReference type="NCBIfam" id="TIGR04390">
    <property type="entry name" value="OMP_YaiO_dom"/>
    <property type="match status" value="1"/>
</dbReference>
<feature type="repeat" description="TPR" evidence="3">
    <location>
        <begin position="173"/>
        <end position="206"/>
    </location>
</feature>
<dbReference type="Pfam" id="PF19413">
    <property type="entry name" value="YaiO"/>
    <property type="match status" value="1"/>
</dbReference>
<dbReference type="Pfam" id="PF13432">
    <property type="entry name" value="TPR_16"/>
    <property type="match status" value="3"/>
</dbReference>
<accession>A0A1T5N9R7</accession>
<dbReference type="AlphaFoldDB" id="A0A1T5N9R7"/>
<dbReference type="Gene3D" id="1.25.40.10">
    <property type="entry name" value="Tetratricopeptide repeat domain"/>
    <property type="match status" value="5"/>
</dbReference>